<keyword evidence="3" id="KW-1185">Reference proteome</keyword>
<accession>A0A8H7WEV9</accession>
<comment type="caution">
    <text evidence="2">The sequence shown here is derived from an EMBL/GenBank/DDBJ whole genome shotgun (WGS) entry which is preliminary data.</text>
</comment>
<feature type="transmembrane region" description="Helical" evidence="1">
    <location>
        <begin position="120"/>
        <end position="140"/>
    </location>
</feature>
<sequence length="248" mass="28523">MLALEIFSSKNIANGRSELGYMHLLSKDMIQAIELMEFAVVSVKNMQSVCSNRRLEVLDEVKLDAMDETTAAIAYHLLRFEGVLIRTRALLNRMDNQISLAYNLTQQRDAKISQRNSDSVTTISFLTLLFLPATAFATIFSTPFFKPSEAGFTLKVMPSIVYYWIVTVPVTVFILAVWNWWRHRETKPAKFFANASPALLKPLSCCAWTKARRSTKNDEETSYLDTEGRPRSPHFWQYEPKWPLPEDR</sequence>
<dbReference type="OrthoDB" id="2830640at2759"/>
<protein>
    <recommendedName>
        <fullName evidence="4">Mg2+ transporter protein, CorA-like/Zinc transport protein ZntB</fullName>
    </recommendedName>
</protein>
<dbReference type="EMBL" id="JAFJYH010000031">
    <property type="protein sequence ID" value="KAG4423628.1"/>
    <property type="molecule type" value="Genomic_DNA"/>
</dbReference>
<evidence type="ECO:0000313" key="2">
    <source>
        <dbReference type="EMBL" id="KAG4423628.1"/>
    </source>
</evidence>
<feature type="transmembrane region" description="Helical" evidence="1">
    <location>
        <begin position="160"/>
        <end position="181"/>
    </location>
</feature>
<evidence type="ECO:0000313" key="3">
    <source>
        <dbReference type="Proteomes" id="UP000664132"/>
    </source>
</evidence>
<proteinExistence type="predicted"/>
<reference evidence="2" key="1">
    <citation type="submission" date="2021-02" db="EMBL/GenBank/DDBJ databases">
        <title>Genome sequence Cadophora malorum strain M34.</title>
        <authorList>
            <person name="Stefanovic E."/>
            <person name="Vu D."/>
            <person name="Scully C."/>
            <person name="Dijksterhuis J."/>
            <person name="Roader J."/>
            <person name="Houbraken J."/>
        </authorList>
    </citation>
    <scope>NUCLEOTIDE SEQUENCE</scope>
    <source>
        <strain evidence="2">M34</strain>
    </source>
</reference>
<evidence type="ECO:0008006" key="4">
    <source>
        <dbReference type="Google" id="ProtNLM"/>
    </source>
</evidence>
<dbReference type="Proteomes" id="UP000664132">
    <property type="component" value="Unassembled WGS sequence"/>
</dbReference>
<keyword evidence="1" id="KW-0472">Membrane</keyword>
<dbReference type="Gene3D" id="1.20.58.340">
    <property type="entry name" value="Magnesium transport protein CorA, transmembrane region"/>
    <property type="match status" value="1"/>
</dbReference>
<keyword evidence="1" id="KW-0812">Transmembrane</keyword>
<organism evidence="2 3">
    <name type="scientific">Cadophora malorum</name>
    <dbReference type="NCBI Taxonomy" id="108018"/>
    <lineage>
        <taxon>Eukaryota</taxon>
        <taxon>Fungi</taxon>
        <taxon>Dikarya</taxon>
        <taxon>Ascomycota</taxon>
        <taxon>Pezizomycotina</taxon>
        <taxon>Leotiomycetes</taxon>
        <taxon>Helotiales</taxon>
        <taxon>Ploettnerulaceae</taxon>
        <taxon>Cadophora</taxon>
    </lineage>
</organism>
<gene>
    <name evidence="2" type="ORF">IFR04_003173</name>
</gene>
<name>A0A8H7WEV9_9HELO</name>
<evidence type="ECO:0000256" key="1">
    <source>
        <dbReference type="SAM" id="Phobius"/>
    </source>
</evidence>
<dbReference type="AlphaFoldDB" id="A0A8H7WEV9"/>
<keyword evidence="1" id="KW-1133">Transmembrane helix</keyword>